<organism evidence="1 2">
    <name type="scientific">Methylibium petroleiphilum (strain ATCC BAA-1232 / LMG 22953 / PM1)</name>
    <dbReference type="NCBI Taxonomy" id="420662"/>
    <lineage>
        <taxon>Bacteria</taxon>
        <taxon>Pseudomonadati</taxon>
        <taxon>Pseudomonadota</taxon>
        <taxon>Betaproteobacteria</taxon>
        <taxon>Burkholderiales</taxon>
        <taxon>Sphaerotilaceae</taxon>
        <taxon>Methylibium</taxon>
    </lineage>
</organism>
<evidence type="ECO:0000313" key="1">
    <source>
        <dbReference type="EMBL" id="ABM95316.1"/>
    </source>
</evidence>
<keyword evidence="2" id="KW-1185">Reference proteome</keyword>
<sequence>MAGSVAPGRCAGERQSALAAVRIGVASVTMRGNAWGDSLIFESLHDRPRLSDLSFSRLASSGLMASHWSGATRVGSQGDGVVASRFILPRSSPQT</sequence>
<name>A2SIC7_METPP</name>
<dbReference type="EMBL" id="CP000555">
    <property type="protein sequence ID" value="ABM95316.1"/>
    <property type="molecule type" value="Genomic_DNA"/>
</dbReference>
<proteinExistence type="predicted"/>
<reference evidence="1 2" key="1">
    <citation type="journal article" date="2007" name="J. Bacteriol.">
        <title>Whole-genome analysis of the methyl tert-butyl ether-degrading beta-proteobacterium Methylibium petroleiphilum PM1.</title>
        <authorList>
            <person name="Kane S.R."/>
            <person name="Chakicherla A.Y."/>
            <person name="Chain P.S.G."/>
            <person name="Schmidt R."/>
            <person name="Shin M.W."/>
            <person name="Legler T.C."/>
            <person name="Scow K.M."/>
            <person name="Larimer F.W."/>
            <person name="Lucas S.M."/>
            <person name="Richardson P.M."/>
            <person name="Hristova K.R."/>
        </authorList>
    </citation>
    <scope>NUCLEOTIDE SEQUENCE [LARGE SCALE GENOMIC DNA]</scope>
    <source>
        <strain evidence="2">ATCC BAA-1232 / LMG 22953 / PM1</strain>
    </source>
</reference>
<dbReference type="KEGG" id="mpt:Mpe_A2361"/>
<dbReference type="Proteomes" id="UP000000366">
    <property type="component" value="Chromosome"/>
</dbReference>
<dbReference type="HOGENOM" id="CLU_2369628_0_0_4"/>
<dbReference type="AlphaFoldDB" id="A2SIC7"/>
<evidence type="ECO:0000313" key="2">
    <source>
        <dbReference type="Proteomes" id="UP000000366"/>
    </source>
</evidence>
<protein>
    <submittedName>
        <fullName evidence="1">Uncharacterized protein</fullName>
    </submittedName>
</protein>
<gene>
    <name evidence="1" type="ordered locus">Mpe_A2361</name>
</gene>
<accession>A2SIC7</accession>